<name>A0A1J1GUC3_PLAGA</name>
<feature type="chain" id="PRO_5012227319" evidence="2">
    <location>
        <begin position="26"/>
        <end position="638"/>
    </location>
</feature>
<evidence type="ECO:0000256" key="2">
    <source>
        <dbReference type="SAM" id="SignalP"/>
    </source>
</evidence>
<dbReference type="AlphaFoldDB" id="A0A1J1GUC3"/>
<dbReference type="Proteomes" id="UP000220797">
    <property type="component" value="Unassembled WGS sequence"/>
</dbReference>
<evidence type="ECO:0000256" key="1">
    <source>
        <dbReference type="SAM" id="Phobius"/>
    </source>
</evidence>
<proteinExistence type="predicted"/>
<sequence>MNNFSNFFILMLYFLLFILCSSTKSGKLINVTYINDNNLKSELDDFQYIYINDSDDYYKIKSSNIGEIKLKDEIYFYKSYTKVINYFKYGIPVNVHFIFEYNDGDLILLNSDKKGVICKISDLYYSEAGVKYLDKGNELYVKNETFNIKSHSNYNNDKINSVALCEIKNDTFLPTKYLCYPSFNIGLNATFIKNEEFKILLELLNSYMNEDNSYLLKKTSDYFKNLFKVDLENINFVYYIFNKTILCNLQNFLPSNIKDYEKDEEIQHKLQLYNDEYISNNNSYMFNNMSDYKKIDDKFIIWRHKNKNLIEKNLEKCNTFFFNQSEYIYNYKNLQNVYEGSLYKNINLLKSTYLPEIKRISSIKEYTAFFYNNNNYVVILKNYELHLYFQLKNIVDIVLFQDGYHELSFYYISLDIDKKVMYLYRCNLNSDGVNCEEISFIPYENNMQESAIYLSTVQIKDISAVFISTKTKIWKIYKNKNNVYKRRIIDSIKNVDMEYYGHINCYIVEIVYQKKLFYKYISSKPKNVEKISGCSYLKHFTNIENSLLISFIENKHFIQHTYHIVKDKKFVISSGTTNLTIKVNEISDLIMILIMILCLLLTICAVLKIISFSKAKLGKMKHYIFDDDARTCASSVGK</sequence>
<feature type="signal peptide" evidence="2">
    <location>
        <begin position="1"/>
        <end position="25"/>
    </location>
</feature>
<dbReference type="OrthoDB" id="372021at2759"/>
<gene>
    <name evidence="3" type="ORF">PGAL8A_00332600</name>
</gene>
<keyword evidence="1" id="KW-0812">Transmembrane</keyword>
<organism evidence="3 4">
    <name type="scientific">Plasmodium gallinaceum</name>
    <dbReference type="NCBI Taxonomy" id="5849"/>
    <lineage>
        <taxon>Eukaryota</taxon>
        <taxon>Sar</taxon>
        <taxon>Alveolata</taxon>
        <taxon>Apicomplexa</taxon>
        <taxon>Aconoidasida</taxon>
        <taxon>Haemosporida</taxon>
        <taxon>Plasmodiidae</taxon>
        <taxon>Plasmodium</taxon>
        <taxon>Plasmodium (Haemamoeba)</taxon>
    </lineage>
</organism>
<keyword evidence="1" id="KW-0472">Membrane</keyword>
<dbReference type="EMBL" id="CVMV01000059">
    <property type="protein sequence ID" value="CRG96111.1"/>
    <property type="molecule type" value="Genomic_DNA"/>
</dbReference>
<evidence type="ECO:0000313" key="3">
    <source>
        <dbReference type="EMBL" id="CRG96111.1"/>
    </source>
</evidence>
<keyword evidence="4" id="KW-1185">Reference proteome</keyword>
<dbReference type="OMA" id="GHINCYI"/>
<accession>A0A1J1GUC3</accession>
<evidence type="ECO:0000313" key="4">
    <source>
        <dbReference type="Proteomes" id="UP000220797"/>
    </source>
</evidence>
<keyword evidence="1" id="KW-1133">Transmembrane helix</keyword>
<reference evidence="3" key="1">
    <citation type="submission" date="2015-04" db="EMBL/GenBank/DDBJ databases">
        <authorList>
            <consortium name="Pathogen Informatics"/>
        </authorList>
    </citation>
    <scope>NUCLEOTIDE SEQUENCE [LARGE SCALE GENOMIC DNA]</scope>
    <source>
        <strain evidence="3">8A</strain>
    </source>
</reference>
<dbReference type="GeneID" id="39731856"/>
<feature type="transmembrane region" description="Helical" evidence="1">
    <location>
        <begin position="589"/>
        <end position="610"/>
    </location>
</feature>
<keyword evidence="2" id="KW-0732">Signal</keyword>
<dbReference type="RefSeq" id="XP_028528916.1">
    <property type="nucleotide sequence ID" value="XM_028672356.1"/>
</dbReference>
<protein>
    <submittedName>
        <fullName evidence="3">Uncharacterized protein</fullName>
    </submittedName>
</protein>
<dbReference type="VEuPathDB" id="PlasmoDB:PGAL8A_00332600"/>
<comment type="caution">
    <text evidence="3">The sequence shown here is derived from an EMBL/GenBank/DDBJ whole genome shotgun (WGS) entry which is preliminary data.</text>
</comment>